<feature type="compositionally biased region" description="Basic and acidic residues" evidence="1">
    <location>
        <begin position="44"/>
        <end position="55"/>
    </location>
</feature>
<gene>
    <name evidence="2" type="primary">BAG6_1</name>
    <name evidence="2" type="ORF">PIB30_029071</name>
</gene>
<feature type="compositionally biased region" description="Acidic residues" evidence="1">
    <location>
        <begin position="29"/>
        <end position="41"/>
    </location>
</feature>
<keyword evidence="3" id="KW-1185">Reference proteome</keyword>
<sequence length="157" mass="17994">MESELVKCDEPEIVPPAVEEKLEPKQQTEEQEEVQSSEESSDGWVKDKFSKEGTQRKCARRSNQIIIKKEVNHVAEHNGELNNGDAELLEENVKLRNTMNRLLDAGNEQLKVISDLTERFKDLEEKLARSKKRMRNKRFKLASPSSLSKISSKNNAT</sequence>
<accession>A0ABU6SAV5</accession>
<name>A0ABU6SAV5_9FABA</name>
<evidence type="ECO:0000313" key="2">
    <source>
        <dbReference type="EMBL" id="MED6133522.1"/>
    </source>
</evidence>
<dbReference type="Proteomes" id="UP001341840">
    <property type="component" value="Unassembled WGS sequence"/>
</dbReference>
<organism evidence="2 3">
    <name type="scientific">Stylosanthes scabra</name>
    <dbReference type="NCBI Taxonomy" id="79078"/>
    <lineage>
        <taxon>Eukaryota</taxon>
        <taxon>Viridiplantae</taxon>
        <taxon>Streptophyta</taxon>
        <taxon>Embryophyta</taxon>
        <taxon>Tracheophyta</taxon>
        <taxon>Spermatophyta</taxon>
        <taxon>Magnoliopsida</taxon>
        <taxon>eudicotyledons</taxon>
        <taxon>Gunneridae</taxon>
        <taxon>Pentapetalae</taxon>
        <taxon>rosids</taxon>
        <taxon>fabids</taxon>
        <taxon>Fabales</taxon>
        <taxon>Fabaceae</taxon>
        <taxon>Papilionoideae</taxon>
        <taxon>50 kb inversion clade</taxon>
        <taxon>dalbergioids sensu lato</taxon>
        <taxon>Dalbergieae</taxon>
        <taxon>Pterocarpus clade</taxon>
        <taxon>Stylosanthes</taxon>
    </lineage>
</organism>
<comment type="caution">
    <text evidence="2">The sequence shown here is derived from an EMBL/GenBank/DDBJ whole genome shotgun (WGS) entry which is preliminary data.</text>
</comment>
<evidence type="ECO:0000256" key="1">
    <source>
        <dbReference type="SAM" id="MobiDB-lite"/>
    </source>
</evidence>
<dbReference type="EMBL" id="JASCZI010060532">
    <property type="protein sequence ID" value="MED6133522.1"/>
    <property type="molecule type" value="Genomic_DNA"/>
</dbReference>
<feature type="compositionally biased region" description="Basic and acidic residues" evidence="1">
    <location>
        <begin position="18"/>
        <end position="28"/>
    </location>
</feature>
<feature type="region of interest" description="Disordered" evidence="1">
    <location>
        <begin position="129"/>
        <end position="157"/>
    </location>
</feature>
<evidence type="ECO:0000313" key="3">
    <source>
        <dbReference type="Proteomes" id="UP001341840"/>
    </source>
</evidence>
<protein>
    <submittedName>
        <fullName evidence="2">Large proline-rich protein bag6</fullName>
    </submittedName>
</protein>
<feature type="compositionally biased region" description="Basic residues" evidence="1">
    <location>
        <begin position="129"/>
        <end position="140"/>
    </location>
</feature>
<feature type="compositionally biased region" description="Low complexity" evidence="1">
    <location>
        <begin position="141"/>
        <end position="157"/>
    </location>
</feature>
<feature type="compositionally biased region" description="Basic and acidic residues" evidence="1">
    <location>
        <begin position="1"/>
        <end position="10"/>
    </location>
</feature>
<proteinExistence type="predicted"/>
<reference evidence="2 3" key="1">
    <citation type="journal article" date="2023" name="Plants (Basel)">
        <title>Bridging the Gap: Combining Genomics and Transcriptomics Approaches to Understand Stylosanthes scabra, an Orphan Legume from the Brazilian Caatinga.</title>
        <authorList>
            <person name="Ferreira-Neto J.R.C."/>
            <person name="da Silva M.D."/>
            <person name="Binneck E."/>
            <person name="de Melo N.F."/>
            <person name="da Silva R.H."/>
            <person name="de Melo A.L.T.M."/>
            <person name="Pandolfi V."/>
            <person name="Bustamante F.O."/>
            <person name="Brasileiro-Vidal A.C."/>
            <person name="Benko-Iseppon A.M."/>
        </authorList>
    </citation>
    <scope>NUCLEOTIDE SEQUENCE [LARGE SCALE GENOMIC DNA]</scope>
    <source>
        <tissue evidence="2">Leaves</tissue>
    </source>
</reference>
<feature type="region of interest" description="Disordered" evidence="1">
    <location>
        <begin position="1"/>
        <end position="56"/>
    </location>
</feature>